<protein>
    <recommendedName>
        <fullName evidence="1 3">Biotin carboxyl carrier protein of acetyl-CoA carboxylase</fullName>
    </recommendedName>
</protein>
<proteinExistence type="predicted"/>
<dbReference type="Pfam" id="PF00364">
    <property type="entry name" value="Biotin_lipoyl"/>
    <property type="match status" value="1"/>
</dbReference>
<dbReference type="Gene3D" id="2.40.50.100">
    <property type="match status" value="1"/>
</dbReference>
<dbReference type="InterPro" id="IPR000089">
    <property type="entry name" value="Biotin_lipoyl"/>
</dbReference>
<dbReference type="GO" id="GO:0003989">
    <property type="term" value="F:acetyl-CoA carboxylase activity"/>
    <property type="evidence" value="ECO:0007669"/>
    <property type="project" value="UniProtKB-EC"/>
</dbReference>
<dbReference type="PROSITE" id="PS50968">
    <property type="entry name" value="BIOTINYL_LIPOYL"/>
    <property type="match status" value="1"/>
</dbReference>
<dbReference type="EMBL" id="JAHQCR010000088">
    <property type="protein sequence ID" value="MBU9724165.1"/>
    <property type="molecule type" value="Genomic_DNA"/>
</dbReference>
<dbReference type="SUPFAM" id="SSF51230">
    <property type="entry name" value="Single hybrid motif"/>
    <property type="match status" value="1"/>
</dbReference>
<evidence type="ECO:0000256" key="3">
    <source>
        <dbReference type="RuleBase" id="RU364072"/>
    </source>
</evidence>
<sequence length="175" mass="19022">MLKIQEIRELIKLIDDSSIDEFKFEQNGSKITMKKQASVGQVQQIVQEQSTVPATVPTVTTSSTVPQSQTSENVEKQTAPAETEVGTSTSATVSGNLHTITSPMVGTFYAAPSPDSDPYVKTGDKIKEDSVVCIVEAMKLMNEIEAEVNGEIVEVLVENGQLVEYGQELFLVKPE</sequence>
<dbReference type="Proteomes" id="UP000790580">
    <property type="component" value="Unassembled WGS sequence"/>
</dbReference>
<keyword evidence="3" id="KW-0275">Fatty acid biosynthesis</keyword>
<name>A0ABS6K0I9_9BACI</name>
<keyword evidence="3" id="KW-0276">Fatty acid metabolism</keyword>
<keyword evidence="7" id="KW-1185">Reference proteome</keyword>
<dbReference type="CDD" id="cd06850">
    <property type="entry name" value="biotinyl_domain"/>
    <property type="match status" value="1"/>
</dbReference>
<keyword evidence="2 3" id="KW-0092">Biotin</keyword>
<feature type="compositionally biased region" description="Low complexity" evidence="4">
    <location>
        <begin position="57"/>
        <end position="71"/>
    </location>
</feature>
<organism evidence="6 7">
    <name type="scientific">Evansella alkalicola</name>
    <dbReference type="NCBI Taxonomy" id="745819"/>
    <lineage>
        <taxon>Bacteria</taxon>
        <taxon>Bacillati</taxon>
        <taxon>Bacillota</taxon>
        <taxon>Bacilli</taxon>
        <taxon>Bacillales</taxon>
        <taxon>Bacillaceae</taxon>
        <taxon>Evansella</taxon>
    </lineage>
</organism>
<evidence type="ECO:0000259" key="5">
    <source>
        <dbReference type="PROSITE" id="PS50968"/>
    </source>
</evidence>
<feature type="domain" description="Lipoyl-binding" evidence="5">
    <location>
        <begin position="97"/>
        <end position="173"/>
    </location>
</feature>
<evidence type="ECO:0000256" key="1">
    <source>
        <dbReference type="ARBA" id="ARBA00017562"/>
    </source>
</evidence>
<keyword evidence="6" id="KW-0436">Ligase</keyword>
<dbReference type="NCBIfam" id="TIGR00531">
    <property type="entry name" value="BCCP"/>
    <property type="match status" value="1"/>
</dbReference>
<evidence type="ECO:0000256" key="2">
    <source>
        <dbReference type="ARBA" id="ARBA00023267"/>
    </source>
</evidence>
<comment type="function">
    <text evidence="3">This protein is a component of the acetyl coenzyme A carboxylase complex; first, biotin carboxylase catalyzes the carboxylation of the carrier protein and then the transcarboxylase transfers the carboxyl group to form malonyl-CoA.</text>
</comment>
<comment type="pathway">
    <text evidence="3">Lipid metabolism; fatty acid biosynthesis.</text>
</comment>
<keyword evidence="3" id="KW-0443">Lipid metabolism</keyword>
<dbReference type="InterPro" id="IPR050709">
    <property type="entry name" value="Biotin_Carboxyl_Carrier/Decarb"/>
</dbReference>
<dbReference type="PANTHER" id="PTHR45266">
    <property type="entry name" value="OXALOACETATE DECARBOXYLASE ALPHA CHAIN"/>
    <property type="match status" value="1"/>
</dbReference>
<feature type="region of interest" description="Disordered" evidence="4">
    <location>
        <begin position="57"/>
        <end position="95"/>
    </location>
</feature>
<evidence type="ECO:0000313" key="6">
    <source>
        <dbReference type="EMBL" id="MBU9724165.1"/>
    </source>
</evidence>
<keyword evidence="3" id="KW-0444">Lipid biosynthesis</keyword>
<dbReference type="PRINTS" id="PR01071">
    <property type="entry name" value="ACOABIOTINCC"/>
</dbReference>
<feature type="compositionally biased region" description="Polar residues" evidence="4">
    <location>
        <begin position="85"/>
        <end position="95"/>
    </location>
</feature>
<dbReference type="RefSeq" id="WP_088074891.1">
    <property type="nucleotide sequence ID" value="NZ_JAHQCR010000088.1"/>
</dbReference>
<dbReference type="InterPro" id="IPR001249">
    <property type="entry name" value="AcCoA_biotinCC"/>
</dbReference>
<dbReference type="InterPro" id="IPR011053">
    <property type="entry name" value="Single_hybrid_motif"/>
</dbReference>
<accession>A0ABS6K0I9</accession>
<evidence type="ECO:0000256" key="4">
    <source>
        <dbReference type="SAM" id="MobiDB-lite"/>
    </source>
</evidence>
<evidence type="ECO:0000313" key="7">
    <source>
        <dbReference type="Proteomes" id="UP000790580"/>
    </source>
</evidence>
<comment type="caution">
    <text evidence="6">The sequence shown here is derived from an EMBL/GenBank/DDBJ whole genome shotgun (WGS) entry which is preliminary data.</text>
</comment>
<reference evidence="6 7" key="1">
    <citation type="submission" date="2021-06" db="EMBL/GenBank/DDBJ databases">
        <title>Bacillus sp. RD4P76, an endophyte from a halophyte.</title>
        <authorList>
            <person name="Sun J.-Q."/>
        </authorList>
    </citation>
    <scope>NUCLEOTIDE SEQUENCE [LARGE SCALE GENOMIC DNA]</scope>
    <source>
        <strain evidence="6 7">JCM 17098</strain>
    </source>
</reference>
<dbReference type="PANTHER" id="PTHR45266:SF3">
    <property type="entry name" value="OXALOACETATE DECARBOXYLASE ALPHA CHAIN"/>
    <property type="match status" value="1"/>
</dbReference>
<gene>
    <name evidence="6" type="primary">accB</name>
    <name evidence="6" type="ORF">KS407_22325</name>
</gene>